<dbReference type="Proteomes" id="UP000007797">
    <property type="component" value="Unassembled WGS sequence"/>
</dbReference>
<sequence length="407" mass="44568">MKIKLPEYKEIRNINELPLETLILLFGYVNRMNTASYWLVNHSLVCHLWTDKVIPAAWSELSLSTNQPPDPLVQYNERRIIAHSAGGDRVLFRKLIMRIGKSVDYISALMTVTSVDLRNNPSTNNVIDRLADALKSNTNITSISFYNNRLMQKGGTTICNALQKNTTLTHLDLGLNMLGANGGNAVGGVAFAKALSANRALNTLVLNNNTFSKETLVALGDMLASNSSLTDLGLANNSITADSASALFERLAASNNRSLIRIDLSNNLVGVEGGESIASNISRCNICELLLSNNQLSTTGSMSILKSLPSSIQTIDVSNNAITPTQLASDTLVTLLQKNDTLTKLNISSNKLDDDVVQPLIQSIQSNKSLIHIQIGSNQFSKQSNNKLVDCFRNNKSIFFYDLQEEY</sequence>
<dbReference type="RefSeq" id="XP_004358928.1">
    <property type="nucleotide sequence ID" value="XM_004358871.1"/>
</dbReference>
<name>F4PUQ9_CACFS</name>
<gene>
    <name evidence="1" type="ORF">DFA_00953</name>
</gene>
<accession>F4PUQ9</accession>
<proteinExistence type="predicted"/>
<organism evidence="1 2">
    <name type="scientific">Cavenderia fasciculata</name>
    <name type="common">Slime mold</name>
    <name type="synonym">Dictyostelium fasciculatum</name>
    <dbReference type="NCBI Taxonomy" id="261658"/>
    <lineage>
        <taxon>Eukaryota</taxon>
        <taxon>Amoebozoa</taxon>
        <taxon>Evosea</taxon>
        <taxon>Eumycetozoa</taxon>
        <taxon>Dictyostelia</taxon>
        <taxon>Acytosteliales</taxon>
        <taxon>Cavenderiaceae</taxon>
        <taxon>Cavenderia</taxon>
    </lineage>
</organism>
<dbReference type="PANTHER" id="PTHR24114">
    <property type="entry name" value="LEUCINE RICH REPEAT FAMILY PROTEIN"/>
    <property type="match status" value="1"/>
</dbReference>
<keyword evidence="2" id="KW-1185">Reference proteome</keyword>
<dbReference type="InterPro" id="IPR001611">
    <property type="entry name" value="Leu-rich_rpt"/>
</dbReference>
<reference evidence="2" key="1">
    <citation type="journal article" date="2011" name="Genome Res.">
        <title>Phylogeny-wide analysis of social amoeba genomes highlights ancient origins for complex intercellular communication.</title>
        <authorList>
            <person name="Heidel A.J."/>
            <person name="Lawal H.M."/>
            <person name="Felder M."/>
            <person name="Schilde C."/>
            <person name="Helps N.R."/>
            <person name="Tunggal B."/>
            <person name="Rivero F."/>
            <person name="John U."/>
            <person name="Schleicher M."/>
            <person name="Eichinger L."/>
            <person name="Platzer M."/>
            <person name="Noegel A.A."/>
            <person name="Schaap P."/>
            <person name="Gloeckner G."/>
        </authorList>
    </citation>
    <scope>NUCLEOTIDE SEQUENCE [LARGE SCALE GENOMIC DNA]</scope>
    <source>
        <strain evidence="2">SH3</strain>
    </source>
</reference>
<dbReference type="Gene3D" id="3.80.10.10">
    <property type="entry name" value="Ribonuclease Inhibitor"/>
    <property type="match status" value="3"/>
</dbReference>
<dbReference type="OMA" id="NGTKCLM"/>
<dbReference type="KEGG" id="dfa:DFA_00953"/>
<dbReference type="SUPFAM" id="SSF52047">
    <property type="entry name" value="RNI-like"/>
    <property type="match status" value="1"/>
</dbReference>
<evidence type="ECO:0000313" key="1">
    <source>
        <dbReference type="EMBL" id="EGG21078.1"/>
    </source>
</evidence>
<dbReference type="EMBL" id="GL883010">
    <property type="protein sequence ID" value="EGG21078.1"/>
    <property type="molecule type" value="Genomic_DNA"/>
</dbReference>
<dbReference type="InterPro" id="IPR032675">
    <property type="entry name" value="LRR_dom_sf"/>
</dbReference>
<dbReference type="Pfam" id="PF13516">
    <property type="entry name" value="LRR_6"/>
    <property type="match status" value="4"/>
</dbReference>
<dbReference type="AlphaFoldDB" id="F4PUQ9"/>
<evidence type="ECO:0000313" key="2">
    <source>
        <dbReference type="Proteomes" id="UP000007797"/>
    </source>
</evidence>
<dbReference type="SMART" id="SM00368">
    <property type="entry name" value="LRR_RI"/>
    <property type="match status" value="7"/>
</dbReference>
<protein>
    <recommendedName>
        <fullName evidence="3">Leucine-rich repeat-containing protein</fullName>
    </recommendedName>
</protein>
<dbReference type="GeneID" id="14872886"/>
<dbReference type="OrthoDB" id="120976at2759"/>
<dbReference type="PANTHER" id="PTHR24114:SF2">
    <property type="entry name" value="F-BOX DOMAIN-CONTAINING PROTEIN-RELATED"/>
    <property type="match status" value="1"/>
</dbReference>
<dbReference type="InterPro" id="IPR052394">
    <property type="entry name" value="LRR-containing"/>
</dbReference>
<evidence type="ECO:0008006" key="3">
    <source>
        <dbReference type="Google" id="ProtNLM"/>
    </source>
</evidence>